<organism evidence="2">
    <name type="scientific">Chlorobium chlorochromatii (strain CaD3)</name>
    <dbReference type="NCBI Taxonomy" id="340177"/>
    <lineage>
        <taxon>Bacteria</taxon>
        <taxon>Pseudomonadati</taxon>
        <taxon>Chlorobiota</taxon>
        <taxon>Chlorobiia</taxon>
        <taxon>Chlorobiales</taxon>
        <taxon>Chlorobiaceae</taxon>
        <taxon>Chlorobium/Pelodictyon group</taxon>
        <taxon>Chlorobium</taxon>
    </lineage>
</organism>
<dbReference type="EMBL" id="CP000108">
    <property type="protein sequence ID" value="ABB28866.1"/>
    <property type="molecule type" value="Genomic_DNA"/>
</dbReference>
<sequence>MTTYNRFSRGSEWRIWDLHIHTPGTKKNDQFTGATLDEKWQNYVASINSSTEEISVIGITDYFSIENYFKFKHLVANGEITKNFDLIIPNLELRVLPVTGSSTPINLHCLFNPSIDSEIESRFLAKLQFNNSGSNYSATKSELIRFGRDHLNNQGLDQESAYKKGVEQFVVSLDALGLIFKNDPTLRENTIVVVSNRSTDGVTGAIKHEDFFINKGESQLDATRRSLYQFSDAIFSSNDKDRLYFLGESVDDEKIVIRKCGSLKPCYHGCDAHSNDKIFKPDGNQFCWIKADPTFEGLKQTLYEPEDRVKIQAIQPDIKNDRYVISELQFIDSGNLFGNQKIELNENLNSIIGGKSSGKSLLLFSTAKSIDPEQVDKASKRLNFEGYRFETTFDFKVVWKNGDEDFYSKSDPTQKLHKISYIPQLYINYLVEKNNKEELNQLIKNILLQDSEFKVFYEDTFREISDTNSEIERLINEYFKVRKTALDVQQKSKDTGNSKTIQQAIQNTTELIQKGQQASNLSETEFKEYSELIQTKSTLDAEIRTMSLKGLTLQKVLNEVISNKHNLLGKIDTGVILKGSIDRILDELGDVGADIAKIKELIVSDYDTLIYNLQQNIISLDLVNKKMAIEKQLIQNSEKLRPLLEKLAGQKEIQKLSKQLEDEKQKFQTALALEQQLKNLFEEYNNIRKQTANLLQQRFTLYKRVVDKVNSTKNNIGSDIQLNSSLIYRQENFALNNQVNKAALRSDHYFNGFFVDGALQYPKAIELYEKPLRVNEEKLFSTTDDIIPLKLKITLEDVLRGLAKDSFEIDYTVTYKGDNLLHMSPGKKGTVLLILFLQISSSEFPILIDQPEDNLDNRTIYELLCKMIKEKKKERQILIVSHNANLVVATDTENIIVANQKGQSDGSSGGTYRFEYVNGSLEHTKIKDDRILSILQSQGIREHVCDILEGGDEAFKQREKKYAIKN</sequence>
<proteinExistence type="predicted"/>
<name>Q3AQ59_CHLCH</name>
<dbReference type="eggNOG" id="COG1196">
    <property type="taxonomic scope" value="Bacteria"/>
</dbReference>
<dbReference type="InterPro" id="IPR027417">
    <property type="entry name" value="P-loop_NTPase"/>
</dbReference>
<dbReference type="OrthoDB" id="9791620at2"/>
<dbReference type="KEGG" id="cch:Cag_1611"/>
<protein>
    <submittedName>
        <fullName evidence="2">Putative ATPase involved in DNA repair</fullName>
    </submittedName>
</protein>
<keyword evidence="1" id="KW-0175">Coiled coil</keyword>
<accession>Q3AQ59</accession>
<dbReference type="STRING" id="340177.Cag_1611"/>
<dbReference type="SUPFAM" id="SSF52540">
    <property type="entry name" value="P-loop containing nucleoside triphosphate hydrolases"/>
    <property type="match status" value="1"/>
</dbReference>
<evidence type="ECO:0000256" key="1">
    <source>
        <dbReference type="SAM" id="Coils"/>
    </source>
</evidence>
<evidence type="ECO:0000313" key="2">
    <source>
        <dbReference type="EMBL" id="ABB28866.1"/>
    </source>
</evidence>
<dbReference type="InterPro" id="IPR054787">
    <property type="entry name" value="TrlF_ATPase"/>
</dbReference>
<gene>
    <name evidence="2" type="ordered locus">Cag_1611</name>
</gene>
<feature type="coiled-coil region" evidence="1">
    <location>
        <begin position="646"/>
        <end position="697"/>
    </location>
</feature>
<dbReference type="HOGENOM" id="CLU_006611_0_1_10"/>
<dbReference type="Gene3D" id="3.40.50.300">
    <property type="entry name" value="P-loop containing nucleotide triphosphate hydrolases"/>
    <property type="match status" value="1"/>
</dbReference>
<reference evidence="2" key="1">
    <citation type="submission" date="2005-08" db="EMBL/GenBank/DDBJ databases">
        <title>Complete sequence of Chlorobium chlorochromatii CaD3.</title>
        <authorList>
            <person name="Copeland A."/>
            <person name="Lucas S."/>
            <person name="Lapidus A."/>
            <person name="Barry K."/>
            <person name="Detter J.C."/>
            <person name="Glavina T."/>
            <person name="Hammon N."/>
            <person name="Israni S."/>
            <person name="Pitluck S."/>
            <person name="Bryant D."/>
            <person name="Schmutz J."/>
            <person name="Larimer F."/>
            <person name="Land M."/>
            <person name="Kyrpides N."/>
            <person name="Ivanova N."/>
            <person name="Richardson P."/>
        </authorList>
    </citation>
    <scope>NUCLEOTIDE SEQUENCE [LARGE SCALE GENOMIC DNA]</scope>
    <source>
        <strain evidence="2">CaD3</strain>
    </source>
</reference>
<dbReference type="AlphaFoldDB" id="Q3AQ59"/>
<dbReference type="NCBIfam" id="NF045780">
    <property type="entry name" value="TrlF_fam_ATP"/>
    <property type="match status" value="1"/>
</dbReference>